<evidence type="ECO:0000313" key="7">
    <source>
        <dbReference type="Proteomes" id="UP000190027"/>
    </source>
</evidence>
<dbReference type="SUPFAM" id="SSF50494">
    <property type="entry name" value="Trypsin-like serine proteases"/>
    <property type="match status" value="1"/>
</dbReference>
<feature type="region of interest" description="Disordered" evidence="3">
    <location>
        <begin position="76"/>
        <end position="96"/>
    </location>
</feature>
<dbReference type="InterPro" id="IPR036034">
    <property type="entry name" value="PDZ_sf"/>
</dbReference>
<dbReference type="Pfam" id="PF17820">
    <property type="entry name" value="PDZ_6"/>
    <property type="match status" value="1"/>
</dbReference>
<dbReference type="PANTHER" id="PTHR43343:SF3">
    <property type="entry name" value="PROTEASE DO-LIKE 8, CHLOROPLASTIC"/>
    <property type="match status" value="1"/>
</dbReference>
<gene>
    <name evidence="6" type="ORF">SAMN02745704_00423</name>
</gene>
<name>A0A1T4W5K3_9BACT</name>
<dbReference type="InterPro" id="IPR051201">
    <property type="entry name" value="Chloro_Bact_Ser_Proteases"/>
</dbReference>
<feature type="domain" description="PDZ" evidence="5">
    <location>
        <begin position="274"/>
        <end position="345"/>
    </location>
</feature>
<dbReference type="OrthoDB" id="9758917at2"/>
<proteinExistence type="predicted"/>
<evidence type="ECO:0000256" key="3">
    <source>
        <dbReference type="SAM" id="MobiDB-lite"/>
    </source>
</evidence>
<dbReference type="Proteomes" id="UP000190027">
    <property type="component" value="Unassembled WGS sequence"/>
</dbReference>
<dbReference type="STRING" id="1121449.SAMN02745704_00423"/>
<accession>A0A1T4W5K3</accession>
<evidence type="ECO:0000259" key="5">
    <source>
        <dbReference type="PROSITE" id="PS50106"/>
    </source>
</evidence>
<dbReference type="Gene3D" id="2.40.10.120">
    <property type="match status" value="1"/>
</dbReference>
<evidence type="ECO:0000256" key="2">
    <source>
        <dbReference type="ARBA" id="ARBA00022801"/>
    </source>
</evidence>
<dbReference type="InterPro" id="IPR001478">
    <property type="entry name" value="PDZ"/>
</dbReference>
<keyword evidence="7" id="KW-1185">Reference proteome</keyword>
<dbReference type="InterPro" id="IPR001940">
    <property type="entry name" value="Peptidase_S1C"/>
</dbReference>
<dbReference type="Pfam" id="PF13180">
    <property type="entry name" value="PDZ_2"/>
    <property type="match status" value="1"/>
</dbReference>
<protein>
    <submittedName>
        <fullName evidence="6">Serine protease, S1-C subfamily, contains C-terminal PDZ domain</fullName>
    </submittedName>
</protein>
<dbReference type="PANTHER" id="PTHR43343">
    <property type="entry name" value="PEPTIDASE S12"/>
    <property type="match status" value="1"/>
</dbReference>
<dbReference type="InterPro" id="IPR041489">
    <property type="entry name" value="PDZ_6"/>
</dbReference>
<dbReference type="Pfam" id="PF13365">
    <property type="entry name" value="Trypsin_2"/>
    <property type="match status" value="1"/>
</dbReference>
<dbReference type="SUPFAM" id="SSF50156">
    <property type="entry name" value="PDZ domain-like"/>
    <property type="match status" value="2"/>
</dbReference>
<reference evidence="6 7" key="1">
    <citation type="submission" date="2017-02" db="EMBL/GenBank/DDBJ databases">
        <authorList>
            <person name="Peterson S.W."/>
        </authorList>
    </citation>
    <scope>NUCLEOTIDE SEQUENCE [LARGE SCALE GENOMIC DNA]</scope>
    <source>
        <strain evidence="6 7">DSM 16080</strain>
    </source>
</reference>
<dbReference type="Gene3D" id="2.30.42.10">
    <property type="match status" value="2"/>
</dbReference>
<feature type="signal peptide" evidence="4">
    <location>
        <begin position="1"/>
        <end position="43"/>
    </location>
</feature>
<dbReference type="PRINTS" id="PR00834">
    <property type="entry name" value="PROTEASES2C"/>
</dbReference>
<keyword evidence="1 6" id="KW-0645">Protease</keyword>
<keyword evidence="4" id="KW-0732">Signal</keyword>
<dbReference type="AlphaFoldDB" id="A0A1T4W5K3"/>
<dbReference type="SMART" id="SM00228">
    <property type="entry name" value="PDZ"/>
    <property type="match status" value="2"/>
</dbReference>
<dbReference type="PROSITE" id="PS50106">
    <property type="entry name" value="PDZ"/>
    <property type="match status" value="2"/>
</dbReference>
<dbReference type="InterPro" id="IPR009003">
    <property type="entry name" value="Peptidase_S1_PA"/>
</dbReference>
<dbReference type="GO" id="GO:0004252">
    <property type="term" value="F:serine-type endopeptidase activity"/>
    <property type="evidence" value="ECO:0007669"/>
    <property type="project" value="InterPro"/>
</dbReference>
<dbReference type="CDD" id="cd06779">
    <property type="entry name" value="cpPDZ_Deg_HtrA-like"/>
    <property type="match status" value="1"/>
</dbReference>
<feature type="domain" description="PDZ" evidence="5">
    <location>
        <begin position="361"/>
        <end position="447"/>
    </location>
</feature>
<organism evidence="6 7">
    <name type="scientific">Paucidesulfovibrio gracilis DSM 16080</name>
    <dbReference type="NCBI Taxonomy" id="1121449"/>
    <lineage>
        <taxon>Bacteria</taxon>
        <taxon>Pseudomonadati</taxon>
        <taxon>Thermodesulfobacteriota</taxon>
        <taxon>Desulfovibrionia</taxon>
        <taxon>Desulfovibrionales</taxon>
        <taxon>Desulfovibrionaceae</taxon>
        <taxon>Paucidesulfovibrio</taxon>
    </lineage>
</organism>
<sequence>MPNQSVPPSGPVPVFQPQRIPVLCHVLLPCLLAVLTLATTALAAPESENPRRTRVVRAVEAAAPAVVNITALRQQRGNTRPGIRPRSAKRGGSMGSGVIIDGQKALVLTNAHVIDNAAEVLVRLLDGREFQAELVGSDPDFDLAVLKLQDARNLPEIEMGTSSDLLIGEPVIAIGNPFGYAHTVTTGVVSALNRSLTSRDGTFTDFIQTDTAINPGNSGGPLLNSLGQLIGINTAILAEGQGIGFSIPIDKARRVVDELLVSGYVAPIWLGVFGSDLDPATASALGLKSLEGLLVTDVINGTPAAQADIRPGDVILRINRNPVTDRRNYVDLLRNHTRNDSLRVLLHRQGREISVGLRPQALNLEQTLRLTEHRWGMHIAPRPSGHNGGTRIERVLPDTPAARLGLQQGDILLRVGNVRVREAADLATAFLYYRLQHTLLMRVQRGNGLYYVKMNVTP</sequence>
<dbReference type="RefSeq" id="WP_078715988.1">
    <property type="nucleotide sequence ID" value="NZ_FUYC01000001.1"/>
</dbReference>
<evidence type="ECO:0000256" key="1">
    <source>
        <dbReference type="ARBA" id="ARBA00022670"/>
    </source>
</evidence>
<dbReference type="EMBL" id="FUYC01000001">
    <property type="protein sequence ID" value="SKA72526.1"/>
    <property type="molecule type" value="Genomic_DNA"/>
</dbReference>
<evidence type="ECO:0000313" key="6">
    <source>
        <dbReference type="EMBL" id="SKA72526.1"/>
    </source>
</evidence>
<evidence type="ECO:0000256" key="4">
    <source>
        <dbReference type="SAM" id="SignalP"/>
    </source>
</evidence>
<feature type="chain" id="PRO_5012278606" evidence="4">
    <location>
        <begin position="44"/>
        <end position="458"/>
    </location>
</feature>
<keyword evidence="2" id="KW-0378">Hydrolase</keyword>
<dbReference type="GO" id="GO:0006508">
    <property type="term" value="P:proteolysis"/>
    <property type="evidence" value="ECO:0007669"/>
    <property type="project" value="UniProtKB-KW"/>
</dbReference>